<keyword evidence="7" id="KW-0411">Iron-sulfur</keyword>
<proteinExistence type="inferred from homology"/>
<keyword evidence="5" id="KW-0479">Metal-binding</keyword>
<accession>A0ABP6YTW6</accession>
<comment type="similarity">
    <text evidence="3">Belongs to the WhiB family.</text>
</comment>
<evidence type="ECO:0000256" key="10">
    <source>
        <dbReference type="ARBA" id="ARBA00023157"/>
    </source>
</evidence>
<evidence type="ECO:0000259" key="12">
    <source>
        <dbReference type="PROSITE" id="PS51674"/>
    </source>
</evidence>
<comment type="cofactor">
    <cofactor evidence="1">
        <name>[4Fe-4S] cluster</name>
        <dbReference type="ChEBI" id="CHEBI:49883"/>
    </cofactor>
</comment>
<gene>
    <name evidence="13" type="ORF">GCM10022295_85830</name>
</gene>
<evidence type="ECO:0000256" key="2">
    <source>
        <dbReference type="ARBA" id="ARBA00004496"/>
    </source>
</evidence>
<evidence type="ECO:0000256" key="5">
    <source>
        <dbReference type="ARBA" id="ARBA00022723"/>
    </source>
</evidence>
<keyword evidence="14" id="KW-1185">Reference proteome</keyword>
<evidence type="ECO:0000256" key="3">
    <source>
        <dbReference type="ARBA" id="ARBA00006597"/>
    </source>
</evidence>
<comment type="subcellular location">
    <subcellularLocation>
        <location evidence="2">Cytoplasm</location>
    </subcellularLocation>
</comment>
<dbReference type="RefSeq" id="WP_346186342.1">
    <property type="nucleotide sequence ID" value="NZ_BAABCE010000027.1"/>
</dbReference>
<evidence type="ECO:0000256" key="7">
    <source>
        <dbReference type="ARBA" id="ARBA00023014"/>
    </source>
</evidence>
<dbReference type="EMBL" id="BAABCE010000027">
    <property type="protein sequence ID" value="GAA3591010.1"/>
    <property type="molecule type" value="Genomic_DNA"/>
</dbReference>
<keyword evidence="8" id="KW-0805">Transcription regulation</keyword>
<dbReference type="Proteomes" id="UP001500707">
    <property type="component" value="Unassembled WGS sequence"/>
</dbReference>
<keyword evidence="9" id="KW-0238">DNA-binding</keyword>
<dbReference type="PANTHER" id="PTHR38839">
    <property type="entry name" value="TRANSCRIPTIONAL REGULATOR WHID-RELATED"/>
    <property type="match status" value="1"/>
</dbReference>
<dbReference type="PROSITE" id="PS51674">
    <property type="entry name" value="4FE4S_WBL"/>
    <property type="match status" value="1"/>
</dbReference>
<sequence length="225" mass="25006">MTTATAPTRLPRNSASLTAKTWRDSAACQGCDVEEFFDDRTGTQERIQGICRGCPVRVQCLDDTLEYEGGSYMRWGVVGGLTTVQRRALRCEALLGHRPNLRQARQLASPAWASRMMPLRQRGLSPQEMAVELRKHHVIASPVTVRLAVWWAGGKGGIVPRRQPGDRRHTWEIVRDGCQDIVFQLREMGVGNRDVAAYLLVSEDALGRAITAWRKAGLLEEVAAA</sequence>
<evidence type="ECO:0000313" key="13">
    <source>
        <dbReference type="EMBL" id="GAA3591010.1"/>
    </source>
</evidence>
<feature type="domain" description="4Fe-4S Wbl-type" evidence="12">
    <location>
        <begin position="27"/>
        <end position="88"/>
    </location>
</feature>
<keyword evidence="10" id="KW-1015">Disulfide bond</keyword>
<name>A0ABP6YTW6_9ACTN</name>
<comment type="caution">
    <text evidence="13">The sequence shown here is derived from an EMBL/GenBank/DDBJ whole genome shotgun (WGS) entry which is preliminary data.</text>
</comment>
<dbReference type="InterPro" id="IPR003482">
    <property type="entry name" value="Whib"/>
</dbReference>
<evidence type="ECO:0000256" key="11">
    <source>
        <dbReference type="ARBA" id="ARBA00023163"/>
    </source>
</evidence>
<keyword evidence="6" id="KW-0408">Iron</keyword>
<evidence type="ECO:0000256" key="9">
    <source>
        <dbReference type="ARBA" id="ARBA00023125"/>
    </source>
</evidence>
<evidence type="ECO:0000313" key="14">
    <source>
        <dbReference type="Proteomes" id="UP001500707"/>
    </source>
</evidence>
<dbReference type="InterPro" id="IPR034768">
    <property type="entry name" value="4FE4S_WBL"/>
</dbReference>
<protein>
    <recommendedName>
        <fullName evidence="12">4Fe-4S Wbl-type domain-containing protein</fullName>
    </recommendedName>
</protein>
<dbReference type="Pfam" id="PF02467">
    <property type="entry name" value="Whib"/>
    <property type="match status" value="1"/>
</dbReference>
<reference evidence="14" key="1">
    <citation type="journal article" date="2019" name="Int. J. Syst. Evol. Microbiol.">
        <title>The Global Catalogue of Microorganisms (GCM) 10K type strain sequencing project: providing services to taxonomists for standard genome sequencing and annotation.</title>
        <authorList>
            <consortium name="The Broad Institute Genomics Platform"/>
            <consortium name="The Broad Institute Genome Sequencing Center for Infectious Disease"/>
            <person name="Wu L."/>
            <person name="Ma J."/>
        </authorList>
    </citation>
    <scope>NUCLEOTIDE SEQUENCE [LARGE SCALE GENOMIC DNA]</scope>
    <source>
        <strain evidence="14">JCM 17656</strain>
    </source>
</reference>
<evidence type="ECO:0000256" key="6">
    <source>
        <dbReference type="ARBA" id="ARBA00023004"/>
    </source>
</evidence>
<keyword evidence="4" id="KW-0004">4Fe-4S</keyword>
<evidence type="ECO:0000256" key="8">
    <source>
        <dbReference type="ARBA" id="ARBA00023015"/>
    </source>
</evidence>
<keyword evidence="11" id="KW-0804">Transcription</keyword>
<evidence type="ECO:0000256" key="4">
    <source>
        <dbReference type="ARBA" id="ARBA00022485"/>
    </source>
</evidence>
<evidence type="ECO:0000256" key="1">
    <source>
        <dbReference type="ARBA" id="ARBA00001966"/>
    </source>
</evidence>
<organism evidence="13 14">
    <name type="scientific">Streptomyces osmaniensis</name>
    <dbReference type="NCBI Taxonomy" id="593134"/>
    <lineage>
        <taxon>Bacteria</taxon>
        <taxon>Bacillati</taxon>
        <taxon>Actinomycetota</taxon>
        <taxon>Actinomycetes</taxon>
        <taxon>Kitasatosporales</taxon>
        <taxon>Streptomycetaceae</taxon>
        <taxon>Streptomyces</taxon>
    </lineage>
</organism>